<feature type="compositionally biased region" description="Acidic residues" evidence="1">
    <location>
        <begin position="333"/>
        <end position="365"/>
    </location>
</feature>
<feature type="compositionally biased region" description="Low complexity" evidence="1">
    <location>
        <begin position="271"/>
        <end position="286"/>
    </location>
</feature>
<sequence length="386" mass="41401">MKKIGLICAALLTCGSLAGCAKKINNVKAYSTEVSSKVTPASGSKDYQQGLMKIKGTSSAPDGYQVMAINSDSKNNLVSGNTSMAGHAVVENGKFTGYVDPLQANKNAKKGTKLKYHFIAVKDPDNLGQKDKAAFKQQVNKKFDATTIKLSFDPTTSYVQTNVQNALGKGAIVSKKSKTVYTITPKKDSAFEDKVSQSMYSDKDQWADITKQINKLSAKIKTPAGRVALVLMNPENHKKFLFVSIGGKTKFDAITSGTVNSDATKASNIKSSNANAASSGSASSSGDGDDDGNDFELGVIMGWLLAYDEEYGDYTDTDADTDSSSDSNNNYNDDSDNNYNDDSDNDSDEYSYNDSDDDSSSDDQDSQSSSTPAPEPDFDDDDSFAY</sequence>
<name>A0AAW9ZF68_LIMRT</name>
<proteinExistence type="predicted"/>
<reference evidence="3 4" key="1">
    <citation type="submission" date="2020-04" db="EMBL/GenBank/DDBJ databases">
        <authorList>
            <person name="Hitch T.C.A."/>
            <person name="Wylensek D."/>
            <person name="Clavel T."/>
        </authorList>
    </citation>
    <scope>NUCLEOTIDE SEQUENCE [LARGE SCALE GENOMIC DNA]</scope>
    <source>
        <strain evidence="3 4">WCA-386-APC-4I</strain>
    </source>
</reference>
<feature type="compositionally biased region" description="Acidic residues" evidence="1">
    <location>
        <begin position="314"/>
        <end position="323"/>
    </location>
</feature>
<organism evidence="3 4">
    <name type="scientific">Limosilactobacillus reuteri</name>
    <name type="common">Lactobacillus reuteri</name>
    <dbReference type="NCBI Taxonomy" id="1598"/>
    <lineage>
        <taxon>Bacteria</taxon>
        <taxon>Bacillati</taxon>
        <taxon>Bacillota</taxon>
        <taxon>Bacilli</taxon>
        <taxon>Lactobacillales</taxon>
        <taxon>Lactobacillaceae</taxon>
        <taxon>Limosilactobacillus</taxon>
    </lineage>
</organism>
<keyword evidence="2" id="KW-0732">Signal</keyword>
<evidence type="ECO:0000256" key="2">
    <source>
        <dbReference type="SAM" id="SignalP"/>
    </source>
</evidence>
<accession>A0AAW9ZF68</accession>
<gene>
    <name evidence="3" type="ORF">HF865_00100</name>
</gene>
<evidence type="ECO:0000313" key="3">
    <source>
        <dbReference type="EMBL" id="NME21134.1"/>
    </source>
</evidence>
<evidence type="ECO:0008006" key="5">
    <source>
        <dbReference type="Google" id="ProtNLM"/>
    </source>
</evidence>
<feature type="signal peptide" evidence="2">
    <location>
        <begin position="1"/>
        <end position="18"/>
    </location>
</feature>
<feature type="region of interest" description="Disordered" evidence="1">
    <location>
        <begin position="271"/>
        <end position="293"/>
    </location>
</feature>
<dbReference type="EMBL" id="JABAFN010000001">
    <property type="protein sequence ID" value="NME21134.1"/>
    <property type="molecule type" value="Genomic_DNA"/>
</dbReference>
<dbReference type="Proteomes" id="UP000587270">
    <property type="component" value="Unassembled WGS sequence"/>
</dbReference>
<dbReference type="PROSITE" id="PS51257">
    <property type="entry name" value="PROKAR_LIPOPROTEIN"/>
    <property type="match status" value="1"/>
</dbReference>
<protein>
    <recommendedName>
        <fullName evidence="5">DUF5067 domain-containing protein</fullName>
    </recommendedName>
</protein>
<dbReference type="AlphaFoldDB" id="A0AAW9ZF68"/>
<feature type="chain" id="PRO_5043499928" description="DUF5067 domain-containing protein" evidence="2">
    <location>
        <begin position="19"/>
        <end position="386"/>
    </location>
</feature>
<dbReference type="RefSeq" id="WP_170090480.1">
    <property type="nucleotide sequence ID" value="NZ_JABAFN010000001.1"/>
</dbReference>
<comment type="caution">
    <text evidence="3">The sequence shown here is derived from an EMBL/GenBank/DDBJ whole genome shotgun (WGS) entry which is preliminary data.</text>
</comment>
<evidence type="ECO:0000313" key="4">
    <source>
        <dbReference type="Proteomes" id="UP000587270"/>
    </source>
</evidence>
<feature type="region of interest" description="Disordered" evidence="1">
    <location>
        <begin position="314"/>
        <end position="386"/>
    </location>
</feature>
<feature type="compositionally biased region" description="Acidic residues" evidence="1">
    <location>
        <begin position="376"/>
        <end position="386"/>
    </location>
</feature>
<evidence type="ECO:0000256" key="1">
    <source>
        <dbReference type="SAM" id="MobiDB-lite"/>
    </source>
</evidence>